<dbReference type="InterPro" id="IPR029063">
    <property type="entry name" value="SAM-dependent_MTases_sf"/>
</dbReference>
<organism evidence="4 5">
    <name type="scientific">Streblomastix strix</name>
    <dbReference type="NCBI Taxonomy" id="222440"/>
    <lineage>
        <taxon>Eukaryota</taxon>
        <taxon>Metamonada</taxon>
        <taxon>Preaxostyla</taxon>
        <taxon>Oxymonadida</taxon>
        <taxon>Streblomastigidae</taxon>
        <taxon>Streblomastix</taxon>
    </lineage>
</organism>
<reference evidence="4 5" key="1">
    <citation type="submission" date="2019-03" db="EMBL/GenBank/DDBJ databases">
        <title>Single cell metagenomics reveals metabolic interactions within the superorganism composed of flagellate Streblomastix strix and complex community of Bacteroidetes bacteria on its surface.</title>
        <authorList>
            <person name="Treitli S.C."/>
            <person name="Kolisko M."/>
            <person name="Husnik F."/>
            <person name="Keeling P."/>
            <person name="Hampl V."/>
        </authorList>
    </citation>
    <scope>NUCLEOTIDE SEQUENCE [LARGE SCALE GENOMIC DNA]</scope>
    <source>
        <strain evidence="4">ST1C</strain>
    </source>
</reference>
<dbReference type="Gene3D" id="3.40.50.150">
    <property type="entry name" value="Vaccinia Virus protein VP39"/>
    <property type="match status" value="1"/>
</dbReference>
<name>A0A5J4U5Y8_9EUKA</name>
<dbReference type="GO" id="GO:0032259">
    <property type="term" value="P:methylation"/>
    <property type="evidence" value="ECO:0007669"/>
    <property type="project" value="UniProtKB-KW"/>
</dbReference>
<dbReference type="SUPFAM" id="SSF53335">
    <property type="entry name" value="S-adenosyl-L-methionine-dependent methyltransferases"/>
    <property type="match status" value="1"/>
</dbReference>
<comment type="caution">
    <text evidence="4">The sequence shown here is derived from an EMBL/GenBank/DDBJ whole genome shotgun (WGS) entry which is preliminary data.</text>
</comment>
<protein>
    <submittedName>
        <fullName evidence="4">Putative cytosine-specific methyltransferase</fullName>
    </submittedName>
</protein>
<dbReference type="Pfam" id="PF00145">
    <property type="entry name" value="DNA_methylase"/>
    <property type="match status" value="1"/>
</dbReference>
<evidence type="ECO:0000256" key="3">
    <source>
        <dbReference type="ARBA" id="ARBA00022691"/>
    </source>
</evidence>
<evidence type="ECO:0000256" key="2">
    <source>
        <dbReference type="ARBA" id="ARBA00022679"/>
    </source>
</evidence>
<evidence type="ECO:0000313" key="5">
    <source>
        <dbReference type="Proteomes" id="UP000324800"/>
    </source>
</evidence>
<dbReference type="EMBL" id="SNRW01020802">
    <property type="protein sequence ID" value="KAA6365125.1"/>
    <property type="molecule type" value="Genomic_DNA"/>
</dbReference>
<dbReference type="OrthoDB" id="641149at2759"/>
<dbReference type="AlphaFoldDB" id="A0A5J4U5Y8"/>
<dbReference type="Proteomes" id="UP000324800">
    <property type="component" value="Unassembled WGS sequence"/>
</dbReference>
<sequence>MDFFTPHYTKEIILELGKVLPKNNKYDTDELIPLLSNSPFTGFTLTQAVHGRTVSIQLATLFSGIGAIEQAFKRLNIEHVIVFACDNGNISIELDYDNEFKKVKSLNSPEEKAKYVQNLYLSKTNKKNYVKQTYQANYNLEDEKFFYDIRLLDASPFINKIDLLVGGSPCQSFSIAGSRGGFDDT</sequence>
<evidence type="ECO:0000256" key="1">
    <source>
        <dbReference type="ARBA" id="ARBA00022603"/>
    </source>
</evidence>
<dbReference type="GO" id="GO:0008168">
    <property type="term" value="F:methyltransferase activity"/>
    <property type="evidence" value="ECO:0007669"/>
    <property type="project" value="UniProtKB-KW"/>
</dbReference>
<gene>
    <name evidence="4" type="ORF">EZS28_039348</name>
</gene>
<keyword evidence="3" id="KW-0949">S-adenosyl-L-methionine</keyword>
<dbReference type="InterPro" id="IPR018117">
    <property type="entry name" value="C5_DNA_meth_AS"/>
</dbReference>
<keyword evidence="2 4" id="KW-0808">Transferase</keyword>
<evidence type="ECO:0000313" key="4">
    <source>
        <dbReference type="EMBL" id="KAA6365125.1"/>
    </source>
</evidence>
<dbReference type="PROSITE" id="PS00094">
    <property type="entry name" value="C5_MTASE_1"/>
    <property type="match status" value="1"/>
</dbReference>
<accession>A0A5J4U5Y8</accession>
<keyword evidence="1 4" id="KW-0489">Methyltransferase</keyword>
<proteinExistence type="predicted"/>
<feature type="non-terminal residue" evidence="4">
    <location>
        <position position="185"/>
    </location>
</feature>
<dbReference type="InterPro" id="IPR001525">
    <property type="entry name" value="C5_MeTfrase"/>
</dbReference>